<dbReference type="EMBL" id="HG970333">
    <property type="protein sequence ID" value="CEF77328.1"/>
    <property type="molecule type" value="Genomic_DNA"/>
</dbReference>
<evidence type="ECO:0000313" key="4">
    <source>
        <dbReference type="Proteomes" id="UP000070720"/>
    </source>
</evidence>
<accession>A0A0E0S1F3</accession>
<dbReference type="EnsemblFungi" id="CEF77328">
    <property type="protein sequence ID" value="CEF77328"/>
    <property type="gene ID" value="FGRRES_15520"/>
</dbReference>
<organism evidence="2 4">
    <name type="scientific">Gibberella zeae (strain ATCC MYA-4620 / CBS 123657 / FGSC 9075 / NRRL 31084 / PH-1)</name>
    <name type="common">Wheat head blight fungus</name>
    <name type="synonym">Fusarium graminearum</name>
    <dbReference type="NCBI Taxonomy" id="229533"/>
    <lineage>
        <taxon>Eukaryota</taxon>
        <taxon>Fungi</taxon>
        <taxon>Dikarya</taxon>
        <taxon>Ascomycota</taxon>
        <taxon>Pezizomycotina</taxon>
        <taxon>Sordariomycetes</taxon>
        <taxon>Hypocreomycetidae</taxon>
        <taxon>Hypocreales</taxon>
        <taxon>Nectriaceae</taxon>
        <taxon>Fusarium</taxon>
    </lineage>
</organism>
<reference evidence="3 4" key="2">
    <citation type="journal article" date="2010" name="Nature">
        <title>Comparative genomics reveals mobile pathogenicity chromosomes in Fusarium.</title>
        <authorList>
            <person name="Ma L.J."/>
            <person name="van der Does H.C."/>
            <person name="Borkovich K.A."/>
            <person name="Coleman J.J."/>
            <person name="Daboussi M.J."/>
            <person name="Di Pietro A."/>
            <person name="Dufresne M."/>
            <person name="Freitag M."/>
            <person name="Grabherr M."/>
            <person name="Henrissat B."/>
            <person name="Houterman P.M."/>
            <person name="Kang S."/>
            <person name="Shim W.B."/>
            <person name="Woloshuk C."/>
            <person name="Xie X."/>
            <person name="Xu J.R."/>
            <person name="Antoniw J."/>
            <person name="Baker S.E."/>
            <person name="Bluhm B.H."/>
            <person name="Breakspear A."/>
            <person name="Brown D.W."/>
            <person name="Butchko R.A."/>
            <person name="Chapman S."/>
            <person name="Coulson R."/>
            <person name="Coutinho P.M."/>
            <person name="Danchin E.G."/>
            <person name="Diener A."/>
            <person name="Gale L.R."/>
            <person name="Gardiner D.M."/>
            <person name="Goff S."/>
            <person name="Hammond-Kosack K.E."/>
            <person name="Hilburn K."/>
            <person name="Hua-Van A."/>
            <person name="Jonkers W."/>
            <person name="Kazan K."/>
            <person name="Kodira C.D."/>
            <person name="Koehrsen M."/>
            <person name="Kumar L."/>
            <person name="Lee Y.H."/>
            <person name="Li L."/>
            <person name="Manners J.M."/>
            <person name="Miranda-Saavedra D."/>
            <person name="Mukherjee M."/>
            <person name="Park G."/>
            <person name="Park J."/>
            <person name="Park S.Y."/>
            <person name="Proctor R.H."/>
            <person name="Regev A."/>
            <person name="Ruiz-Roldan M.C."/>
            <person name="Sain D."/>
            <person name="Sakthikumar S."/>
            <person name="Sykes S."/>
            <person name="Schwartz D.C."/>
            <person name="Turgeon B.G."/>
            <person name="Wapinski I."/>
            <person name="Yoder O."/>
            <person name="Young S."/>
            <person name="Zeng Q."/>
            <person name="Zhou S."/>
            <person name="Galagan J."/>
            <person name="Cuomo C.A."/>
            <person name="Kistler H.C."/>
            <person name="Rep M."/>
        </authorList>
    </citation>
    <scope>GENOME REANNOTATION</scope>
    <source>
        <strain evidence="4">ATCC MYA-4620 / CBS 123657 / FGSC 9075 / NRRL 31084 / PH-1</strain>
        <strain evidence="3">PH-1 / ATCC MYA-4620 / FGSC 9075 / NRRL 31084</strain>
    </source>
</reference>
<evidence type="ECO:0000313" key="2">
    <source>
        <dbReference type="EMBL" id="CEF77328.1"/>
    </source>
</evidence>
<proteinExistence type="predicted"/>
<feature type="region of interest" description="Disordered" evidence="1">
    <location>
        <begin position="1"/>
        <end position="47"/>
    </location>
</feature>
<dbReference type="Proteomes" id="UP000070720">
    <property type="component" value="Chromosome 2"/>
</dbReference>
<reference evidence="3" key="4">
    <citation type="submission" date="2017-01" db="UniProtKB">
        <authorList>
            <consortium name="EnsemblFungi"/>
        </authorList>
    </citation>
    <scope>IDENTIFICATION</scope>
    <source>
        <strain evidence="3">PH-1 / ATCC MYA-4620 / FGSC 9075 / NRRL 31084</strain>
    </source>
</reference>
<evidence type="ECO:0000256" key="1">
    <source>
        <dbReference type="SAM" id="MobiDB-lite"/>
    </source>
</evidence>
<keyword evidence="4" id="KW-1185">Reference proteome</keyword>
<reference evidence="3 4" key="1">
    <citation type="journal article" date="2007" name="Science">
        <title>The Fusarium graminearum genome reveals a link between localized polymorphism and pathogen specialization.</title>
        <authorList>
            <person name="Cuomo C.A."/>
            <person name="Gueldener U."/>
            <person name="Xu J.-R."/>
            <person name="Trail F."/>
            <person name="Turgeon B.G."/>
            <person name="Di Pietro A."/>
            <person name="Walton J.D."/>
            <person name="Ma L.-J."/>
            <person name="Baker S.E."/>
            <person name="Rep M."/>
            <person name="Adam G."/>
            <person name="Antoniw J."/>
            <person name="Baldwin T."/>
            <person name="Calvo S.E."/>
            <person name="Chang Y.-L."/>
            <person name="DeCaprio D."/>
            <person name="Gale L.R."/>
            <person name="Gnerre S."/>
            <person name="Goswami R.S."/>
            <person name="Hammond-Kosack K."/>
            <person name="Harris L.J."/>
            <person name="Hilburn K."/>
            <person name="Kennell J.C."/>
            <person name="Kroken S."/>
            <person name="Magnuson J.K."/>
            <person name="Mannhaupt G."/>
            <person name="Mauceli E.W."/>
            <person name="Mewes H.-W."/>
            <person name="Mitterbauer R."/>
            <person name="Muehlbauer G."/>
            <person name="Muensterkoetter M."/>
            <person name="Nelson D."/>
            <person name="O'Donnell K."/>
            <person name="Ouellet T."/>
            <person name="Qi W."/>
            <person name="Quesneville H."/>
            <person name="Roncero M.I.G."/>
            <person name="Seong K.-Y."/>
            <person name="Tetko I.V."/>
            <person name="Urban M."/>
            <person name="Waalwijk C."/>
            <person name="Ward T.J."/>
            <person name="Yao J."/>
            <person name="Birren B.W."/>
            <person name="Kistler H.C."/>
        </authorList>
    </citation>
    <scope>NUCLEOTIDE SEQUENCE [LARGE SCALE GENOMIC DNA]</scope>
    <source>
        <strain evidence="4">ATCC MYA-4620 / CBS 123657 / FGSC 9075 / NRRL 31084 / PH-1</strain>
        <strain evidence="3">PH-1 / ATCC MYA-4620 / FGSC 9075 / NRRL 31084</strain>
    </source>
</reference>
<dbReference type="InParanoid" id="A0A098DED1"/>
<accession>A0A098DED1</accession>
<dbReference type="VEuPathDB" id="FungiDB:FGRAMPH1_01G11051"/>
<reference evidence="2 4" key="3">
    <citation type="journal article" date="2015" name="BMC Genomics">
        <title>The completed genome sequence of the pathogenic ascomycete fungus Fusarium graminearum.</title>
        <authorList>
            <person name="King R."/>
            <person name="Urban M."/>
            <person name="Hammond-Kosack M.C."/>
            <person name="Hassani-Pak K."/>
            <person name="Hammond-Kosack K.E."/>
        </authorList>
    </citation>
    <scope>NUCLEOTIDE SEQUENCE [LARGE SCALE GENOMIC DNA]</scope>
    <source>
        <strain evidence="4">ATCC MYA-4620 / CBS 123657 / FGSC 9075 / NRRL 31084 / PH-1</strain>
        <strain evidence="2">PH-1</strain>
    </source>
</reference>
<dbReference type="AlphaFoldDB" id="A0A098DED1"/>
<feature type="region of interest" description="Disordered" evidence="1">
    <location>
        <begin position="63"/>
        <end position="88"/>
    </location>
</feature>
<feature type="compositionally biased region" description="Basic and acidic residues" evidence="1">
    <location>
        <begin position="1"/>
        <end position="13"/>
    </location>
</feature>
<feature type="compositionally biased region" description="Basic and acidic residues" evidence="1">
    <location>
        <begin position="63"/>
        <end position="74"/>
    </location>
</feature>
<protein>
    <submittedName>
        <fullName evidence="2">Chromosome 2, complete genome</fullName>
    </submittedName>
</protein>
<gene>
    <name evidence="2" type="ORF">FGRAMPH1_01T11051</name>
</gene>
<sequence length="88" mass="9308">MEKTLEFGPKDVPVDDLNCGRSSTELQAPGPGQSDAQTLPEPGFKAATVDNANRSGAFFSISHRSDSAASHETRALSGNDFGRKRSAN</sequence>
<name>A0A098DED1_GIBZE</name>
<evidence type="ECO:0000313" key="3">
    <source>
        <dbReference type="EnsemblFungi" id="CEF77328"/>
    </source>
</evidence>